<dbReference type="GO" id="GO:0005737">
    <property type="term" value="C:cytoplasm"/>
    <property type="evidence" value="ECO:0007669"/>
    <property type="project" value="TreeGrafter"/>
</dbReference>
<dbReference type="InterPro" id="IPR017972">
    <property type="entry name" value="Cyt_P450_CS"/>
</dbReference>
<accession>A0A8X7CCX1</accession>
<dbReference type="Proteomes" id="UP000886998">
    <property type="component" value="Unassembled WGS sequence"/>
</dbReference>
<keyword evidence="7 8" id="KW-0349">Heme</keyword>
<dbReference type="PRINTS" id="PR00385">
    <property type="entry name" value="P450"/>
</dbReference>
<dbReference type="InterPro" id="IPR050182">
    <property type="entry name" value="Cytochrome_P450_fam2"/>
</dbReference>
<name>A0A8X7CCX1_9ARAC</name>
<dbReference type="PRINTS" id="PR00463">
    <property type="entry name" value="EP450I"/>
</dbReference>
<dbReference type="InterPro" id="IPR036396">
    <property type="entry name" value="Cyt_P450_sf"/>
</dbReference>
<reference evidence="9" key="1">
    <citation type="submission" date="2020-08" db="EMBL/GenBank/DDBJ databases">
        <title>Multicomponent nature underlies the extraordinary mechanical properties of spider dragline silk.</title>
        <authorList>
            <person name="Kono N."/>
            <person name="Nakamura H."/>
            <person name="Mori M."/>
            <person name="Yoshida Y."/>
            <person name="Ohtoshi R."/>
            <person name="Malay A.D."/>
            <person name="Moran D.A.P."/>
            <person name="Tomita M."/>
            <person name="Numata K."/>
            <person name="Arakawa K."/>
        </authorList>
    </citation>
    <scope>NUCLEOTIDE SEQUENCE</scope>
</reference>
<evidence type="ECO:0000256" key="6">
    <source>
        <dbReference type="ARBA" id="ARBA00023033"/>
    </source>
</evidence>
<dbReference type="GO" id="GO:0016712">
    <property type="term" value="F:oxidoreductase activity, acting on paired donors, with incorporation or reduction of molecular oxygen, reduced flavin or flavoprotein as one donor, and incorporation of one atom of oxygen"/>
    <property type="evidence" value="ECO:0007669"/>
    <property type="project" value="TreeGrafter"/>
</dbReference>
<dbReference type="Gene3D" id="1.10.630.10">
    <property type="entry name" value="Cytochrome P450"/>
    <property type="match status" value="1"/>
</dbReference>
<dbReference type="PANTHER" id="PTHR24300:SF375">
    <property type="entry name" value="CYTOCHROME P450 FAMILY"/>
    <property type="match status" value="1"/>
</dbReference>
<proteinExistence type="inferred from homology"/>
<dbReference type="EMBL" id="BMAV01016281">
    <property type="protein sequence ID" value="GFY66874.1"/>
    <property type="molecule type" value="Genomic_DNA"/>
</dbReference>
<evidence type="ECO:0000256" key="8">
    <source>
        <dbReference type="RuleBase" id="RU000461"/>
    </source>
</evidence>
<dbReference type="GO" id="GO:0020037">
    <property type="term" value="F:heme binding"/>
    <property type="evidence" value="ECO:0007669"/>
    <property type="project" value="InterPro"/>
</dbReference>
<dbReference type="Pfam" id="PF00067">
    <property type="entry name" value="p450"/>
    <property type="match status" value="1"/>
</dbReference>
<evidence type="ECO:0000256" key="1">
    <source>
        <dbReference type="ARBA" id="ARBA00001971"/>
    </source>
</evidence>
<gene>
    <name evidence="9" type="primary">Cyp18a1</name>
    <name evidence="9" type="ORF">TNIN_82581</name>
</gene>
<dbReference type="PROSITE" id="PS00086">
    <property type="entry name" value="CYTOCHROME_P450"/>
    <property type="match status" value="1"/>
</dbReference>
<dbReference type="OrthoDB" id="6507093at2759"/>
<dbReference type="GO" id="GO:0005506">
    <property type="term" value="F:iron ion binding"/>
    <property type="evidence" value="ECO:0007669"/>
    <property type="project" value="InterPro"/>
</dbReference>
<comment type="caution">
    <text evidence="9">The sequence shown here is derived from an EMBL/GenBank/DDBJ whole genome shotgun (WGS) entry which is preliminary data.</text>
</comment>
<dbReference type="InterPro" id="IPR001128">
    <property type="entry name" value="Cyt_P450"/>
</dbReference>
<dbReference type="SUPFAM" id="SSF48264">
    <property type="entry name" value="Cytochrome P450"/>
    <property type="match status" value="1"/>
</dbReference>
<dbReference type="PANTHER" id="PTHR24300">
    <property type="entry name" value="CYTOCHROME P450 508A4-RELATED"/>
    <property type="match status" value="1"/>
</dbReference>
<keyword evidence="3 7" id="KW-0479">Metal-binding</keyword>
<evidence type="ECO:0000313" key="10">
    <source>
        <dbReference type="Proteomes" id="UP000886998"/>
    </source>
</evidence>
<dbReference type="GO" id="GO:0006805">
    <property type="term" value="P:xenobiotic metabolic process"/>
    <property type="evidence" value="ECO:0007669"/>
    <property type="project" value="TreeGrafter"/>
</dbReference>
<evidence type="ECO:0000256" key="2">
    <source>
        <dbReference type="ARBA" id="ARBA00010617"/>
    </source>
</evidence>
<evidence type="ECO:0000256" key="3">
    <source>
        <dbReference type="ARBA" id="ARBA00022723"/>
    </source>
</evidence>
<comment type="similarity">
    <text evidence="2 8">Belongs to the cytochrome P450 family.</text>
</comment>
<dbReference type="GO" id="GO:0006082">
    <property type="term" value="P:organic acid metabolic process"/>
    <property type="evidence" value="ECO:0007669"/>
    <property type="project" value="TreeGrafter"/>
</dbReference>
<evidence type="ECO:0000313" key="9">
    <source>
        <dbReference type="EMBL" id="GFY66874.1"/>
    </source>
</evidence>
<dbReference type="AlphaFoldDB" id="A0A8X7CCX1"/>
<organism evidence="9 10">
    <name type="scientific">Trichonephila inaurata madagascariensis</name>
    <dbReference type="NCBI Taxonomy" id="2747483"/>
    <lineage>
        <taxon>Eukaryota</taxon>
        <taxon>Metazoa</taxon>
        <taxon>Ecdysozoa</taxon>
        <taxon>Arthropoda</taxon>
        <taxon>Chelicerata</taxon>
        <taxon>Arachnida</taxon>
        <taxon>Araneae</taxon>
        <taxon>Araneomorphae</taxon>
        <taxon>Entelegynae</taxon>
        <taxon>Araneoidea</taxon>
        <taxon>Nephilidae</taxon>
        <taxon>Trichonephila</taxon>
        <taxon>Trichonephila inaurata</taxon>
    </lineage>
</organism>
<keyword evidence="10" id="KW-1185">Reference proteome</keyword>
<sequence>MDLITLIFVALFIILVSIWFATSKDTRKRLPGPNGLPIVGYIPFMTKKPYVKLTELSKKYGPLYSIRLGSLDLVVITDYEIMKEAFSNDAFFGRPTNIPFKLTEESLRTEAFTGLPWKEQRRFSLHMLRDLGFGKTRMQEHIKEEILELLDIMSEHVGKPTKLSLFLAPSMSNNIASVLFGKRLKYNDPERQELDRLLREFSELAGALSWQTFFPWLKTLMSYINSGNNSRLVQVMEEFNVYCRNEIKQHDATLDPNNIRDFLDGYLLEVQKKNNDPNTTFKKEVLEDLSRGFFAAGSDTVRVTVDWMLCICAAYTQVQKRIQAEIDEVVGRERFPTWQDRLRMPYTEACIAELMRWRTIVPLNLLRYTLQNTELKGYFIPKHTTVLSVIWAIDHDEKLWGKNVYEYKPERFLSPDGQNVVKPEYAAPFSVGKRSCPGKSLAEIEVFLYTVAILQKFEVSAPPGKEIDLEGELGITLQPKRQDLCLKLRH</sequence>
<evidence type="ECO:0000256" key="7">
    <source>
        <dbReference type="PIRSR" id="PIRSR602401-1"/>
    </source>
</evidence>
<dbReference type="FunFam" id="1.10.630.10:FF:000036">
    <property type="entry name" value="CYtochrome P450 family"/>
    <property type="match status" value="1"/>
</dbReference>
<feature type="binding site" description="axial binding residue" evidence="7">
    <location>
        <position position="436"/>
    </location>
    <ligand>
        <name>heme</name>
        <dbReference type="ChEBI" id="CHEBI:30413"/>
    </ligand>
    <ligandPart>
        <name>Fe</name>
        <dbReference type="ChEBI" id="CHEBI:18248"/>
    </ligandPart>
</feature>
<keyword evidence="5 7" id="KW-0408">Iron</keyword>
<keyword evidence="6 8" id="KW-0503">Monooxygenase</keyword>
<keyword evidence="4 8" id="KW-0560">Oxidoreductase</keyword>
<evidence type="ECO:0000256" key="5">
    <source>
        <dbReference type="ARBA" id="ARBA00023004"/>
    </source>
</evidence>
<dbReference type="InterPro" id="IPR002401">
    <property type="entry name" value="Cyt_P450_E_grp-I"/>
</dbReference>
<protein>
    <submittedName>
        <fullName evidence="9">Cytochrome P450 18a1</fullName>
    </submittedName>
</protein>
<comment type="cofactor">
    <cofactor evidence="1 7">
        <name>heme</name>
        <dbReference type="ChEBI" id="CHEBI:30413"/>
    </cofactor>
</comment>
<evidence type="ECO:0000256" key="4">
    <source>
        <dbReference type="ARBA" id="ARBA00023002"/>
    </source>
</evidence>